<dbReference type="AlphaFoldDB" id="X1BK43"/>
<dbReference type="EMBL" id="BART01027703">
    <property type="protein sequence ID" value="GAG96289.1"/>
    <property type="molecule type" value="Genomic_DNA"/>
</dbReference>
<gene>
    <name evidence="1" type="ORF">S01H4_49052</name>
</gene>
<organism evidence="1">
    <name type="scientific">marine sediment metagenome</name>
    <dbReference type="NCBI Taxonomy" id="412755"/>
    <lineage>
        <taxon>unclassified sequences</taxon>
        <taxon>metagenomes</taxon>
        <taxon>ecological metagenomes</taxon>
    </lineage>
</organism>
<evidence type="ECO:0000313" key="1">
    <source>
        <dbReference type="EMBL" id="GAG96289.1"/>
    </source>
</evidence>
<accession>X1BK43</accession>
<sequence>VLSGDASAVSAGAGETSWGERHKAILKDTGIAENDSRVIDLLKNNTYPSYDEYFKDLNDKTFEWKQADAKKPQPSSSTVAQTISAAAPVTGDYEGITSDDLGEKAISLGKDYTINKVVIIYVKNNIYGFVS</sequence>
<protein>
    <submittedName>
        <fullName evidence="1">Uncharacterized protein</fullName>
    </submittedName>
</protein>
<name>X1BK43_9ZZZZ</name>
<proteinExistence type="predicted"/>
<feature type="non-terminal residue" evidence="1">
    <location>
        <position position="1"/>
    </location>
</feature>
<comment type="caution">
    <text evidence="1">The sequence shown here is derived from an EMBL/GenBank/DDBJ whole genome shotgun (WGS) entry which is preliminary data.</text>
</comment>
<reference evidence="1" key="1">
    <citation type="journal article" date="2014" name="Front. Microbiol.">
        <title>High frequency of phylogenetically diverse reductive dehalogenase-homologous genes in deep subseafloor sedimentary metagenomes.</title>
        <authorList>
            <person name="Kawai M."/>
            <person name="Futagami T."/>
            <person name="Toyoda A."/>
            <person name="Takaki Y."/>
            <person name="Nishi S."/>
            <person name="Hori S."/>
            <person name="Arai W."/>
            <person name="Tsubouchi T."/>
            <person name="Morono Y."/>
            <person name="Uchiyama I."/>
            <person name="Ito T."/>
            <person name="Fujiyama A."/>
            <person name="Inagaki F."/>
            <person name="Takami H."/>
        </authorList>
    </citation>
    <scope>NUCLEOTIDE SEQUENCE</scope>
    <source>
        <strain evidence="1">Expedition CK06-06</strain>
    </source>
</reference>